<protein>
    <submittedName>
        <fullName evidence="2">DNA-binding HxlR family transcriptional regulator</fullName>
    </submittedName>
</protein>
<feature type="domain" description="HTH arsR-type" evidence="1">
    <location>
        <begin position="5"/>
        <end position="89"/>
    </location>
</feature>
<dbReference type="Gene3D" id="1.10.10.10">
    <property type="entry name" value="Winged helix-like DNA-binding domain superfamily/Winged helix DNA-binding domain"/>
    <property type="match status" value="1"/>
</dbReference>
<dbReference type="AlphaFoldDB" id="A0A542YU12"/>
<keyword evidence="2" id="KW-0238">DNA-binding</keyword>
<comment type="caution">
    <text evidence="2">The sequence shown here is derived from an EMBL/GenBank/DDBJ whole genome shotgun (WGS) entry which is preliminary data.</text>
</comment>
<dbReference type="Gene3D" id="6.10.140.2180">
    <property type="match status" value="1"/>
</dbReference>
<dbReference type="Pfam" id="PF12840">
    <property type="entry name" value="HTH_20"/>
    <property type="match status" value="1"/>
</dbReference>
<dbReference type="CDD" id="cd00090">
    <property type="entry name" value="HTH_ARSR"/>
    <property type="match status" value="1"/>
</dbReference>
<accession>A0A542YU12</accession>
<reference evidence="2 3" key="1">
    <citation type="submission" date="2019-06" db="EMBL/GenBank/DDBJ databases">
        <title>Sequencing the genomes of 1000 actinobacteria strains.</title>
        <authorList>
            <person name="Klenk H.-P."/>
        </authorList>
    </citation>
    <scope>NUCLEOTIDE SEQUENCE [LARGE SCALE GENOMIC DNA]</scope>
    <source>
        <strain evidence="2 3">DSM 12335</strain>
    </source>
</reference>
<dbReference type="InterPro" id="IPR036388">
    <property type="entry name" value="WH-like_DNA-bd_sf"/>
</dbReference>
<dbReference type="InterPro" id="IPR001845">
    <property type="entry name" value="HTH_ArsR_DNA-bd_dom"/>
</dbReference>
<keyword evidence="3" id="KW-1185">Reference proteome</keyword>
<organism evidence="2 3">
    <name type="scientific">Ornithinicoccus hortensis</name>
    <dbReference type="NCBI Taxonomy" id="82346"/>
    <lineage>
        <taxon>Bacteria</taxon>
        <taxon>Bacillati</taxon>
        <taxon>Actinomycetota</taxon>
        <taxon>Actinomycetes</taxon>
        <taxon>Micrococcales</taxon>
        <taxon>Intrasporangiaceae</taxon>
        <taxon>Ornithinicoccus</taxon>
    </lineage>
</organism>
<dbReference type="GO" id="GO:0003677">
    <property type="term" value="F:DNA binding"/>
    <property type="evidence" value="ECO:0007669"/>
    <property type="project" value="UniProtKB-KW"/>
</dbReference>
<dbReference type="SUPFAM" id="SSF46785">
    <property type="entry name" value="Winged helix' DNA-binding domain"/>
    <property type="match status" value="1"/>
</dbReference>
<dbReference type="GO" id="GO:0003700">
    <property type="term" value="F:DNA-binding transcription factor activity"/>
    <property type="evidence" value="ECO:0007669"/>
    <property type="project" value="InterPro"/>
</dbReference>
<evidence type="ECO:0000259" key="1">
    <source>
        <dbReference type="SMART" id="SM00418"/>
    </source>
</evidence>
<dbReference type="SMART" id="SM00418">
    <property type="entry name" value="HTH_ARSR"/>
    <property type="match status" value="1"/>
</dbReference>
<dbReference type="InterPro" id="IPR011991">
    <property type="entry name" value="ArsR-like_HTH"/>
</dbReference>
<dbReference type="InterPro" id="IPR036390">
    <property type="entry name" value="WH_DNA-bd_sf"/>
</dbReference>
<proteinExistence type="predicted"/>
<sequence length="173" mass="18795">MAEIRILDVVGHPVRLRILHEVADRERTTAQLREALPDVTPATLYRHVGALLDAGVLTVVAERKVRGATERTLAAGPRDAHADLADLEALGAGGLRQIFLTLLAHLSGQMDRFLQGADPDLLRLSGASQTVLHVDLDDLAALQQEMSALLTRYREPGPDKHRVTLTSVLVPDP</sequence>
<dbReference type="RefSeq" id="WP_141785569.1">
    <property type="nucleotide sequence ID" value="NZ_BAAAIK010000011.1"/>
</dbReference>
<name>A0A542YU12_9MICO</name>
<evidence type="ECO:0000313" key="2">
    <source>
        <dbReference type="EMBL" id="TQL51579.1"/>
    </source>
</evidence>
<dbReference type="EMBL" id="VFOP01000001">
    <property type="protein sequence ID" value="TQL51579.1"/>
    <property type="molecule type" value="Genomic_DNA"/>
</dbReference>
<dbReference type="OrthoDB" id="5949858at2"/>
<dbReference type="Proteomes" id="UP000319516">
    <property type="component" value="Unassembled WGS sequence"/>
</dbReference>
<evidence type="ECO:0000313" key="3">
    <source>
        <dbReference type="Proteomes" id="UP000319516"/>
    </source>
</evidence>
<gene>
    <name evidence="2" type="ORF">FB467_2729</name>
</gene>